<evidence type="ECO:0000313" key="3">
    <source>
        <dbReference type="Proteomes" id="UP000198518"/>
    </source>
</evidence>
<protein>
    <submittedName>
        <fullName evidence="2">Uncharacterized protein</fullName>
    </submittedName>
</protein>
<name>A0A1I0PEJ4_9EURY</name>
<evidence type="ECO:0000256" key="1">
    <source>
        <dbReference type="SAM" id="MobiDB-lite"/>
    </source>
</evidence>
<gene>
    <name evidence="2" type="ORF">SAMN04487945_1635</name>
</gene>
<dbReference type="AlphaFoldDB" id="A0A1I0PEJ4"/>
<dbReference type="EMBL" id="FOJA01000001">
    <property type="protein sequence ID" value="SEW12867.1"/>
    <property type="molecule type" value="Genomic_DNA"/>
</dbReference>
<evidence type="ECO:0000313" key="2">
    <source>
        <dbReference type="EMBL" id="SEW12867.1"/>
    </source>
</evidence>
<organism evidence="2 3">
    <name type="scientific">Halobacterium jilantaiense</name>
    <dbReference type="NCBI Taxonomy" id="355548"/>
    <lineage>
        <taxon>Archaea</taxon>
        <taxon>Methanobacteriati</taxon>
        <taxon>Methanobacteriota</taxon>
        <taxon>Stenosarchaea group</taxon>
        <taxon>Halobacteria</taxon>
        <taxon>Halobacteriales</taxon>
        <taxon>Halobacteriaceae</taxon>
        <taxon>Halobacterium</taxon>
    </lineage>
</organism>
<keyword evidence="3" id="KW-1185">Reference proteome</keyword>
<dbReference type="Pfam" id="PF24336">
    <property type="entry name" value="DUF7504"/>
    <property type="match status" value="1"/>
</dbReference>
<proteinExistence type="predicted"/>
<feature type="region of interest" description="Disordered" evidence="1">
    <location>
        <begin position="79"/>
        <end position="102"/>
    </location>
</feature>
<dbReference type="Proteomes" id="UP000198518">
    <property type="component" value="Unassembled WGS sequence"/>
</dbReference>
<reference evidence="2 3" key="1">
    <citation type="submission" date="2016-10" db="EMBL/GenBank/DDBJ databases">
        <authorList>
            <person name="de Groot N.N."/>
        </authorList>
    </citation>
    <scope>NUCLEOTIDE SEQUENCE [LARGE SCALE GENOMIC DNA]</scope>
    <source>
        <strain evidence="2 3">CGMCC 1.5337</strain>
    </source>
</reference>
<accession>A0A1I0PEJ4</accession>
<dbReference type="InterPro" id="IPR055927">
    <property type="entry name" value="DUF7504"/>
</dbReference>
<sequence>MINNSETESHMDGGGSSEGADAVLVTARGTAAADGDPADRDSAAVIVVTYCFDAESWLDRWGTSQERAVAVSAGERSRSAAAVARSDSGTRSPDGPGGDPVQVEAGVVETVPSKSDVGAVGAAVHEYLDEWDDCELTVYVDSLGAIVDATDSEVTFRLVHALVARAQDADARVVAAVGEGIPPHVEATFAPLFDRVV</sequence>